<evidence type="ECO:0000313" key="3">
    <source>
        <dbReference type="Proteomes" id="UP000238877"/>
    </source>
</evidence>
<accession>A0A2S7ZNC0</accession>
<dbReference type="RefSeq" id="WP_105093106.1">
    <property type="nucleotide sequence ID" value="NZ_PPDF01000012.1"/>
</dbReference>
<evidence type="ECO:0000313" key="2">
    <source>
        <dbReference type="EMBL" id="PQL24684.1"/>
    </source>
</evidence>
<protein>
    <recommendedName>
        <fullName evidence="4">Glycosyltransferase 2-like domain-containing protein</fullName>
    </recommendedName>
</protein>
<name>A0A2S7ZNC0_9FIRM</name>
<feature type="transmembrane region" description="Helical" evidence="1">
    <location>
        <begin position="281"/>
        <end position="304"/>
    </location>
</feature>
<organism evidence="2 3">
    <name type="scientific">Veillonella tobetsuensis</name>
    <dbReference type="NCBI Taxonomy" id="1110546"/>
    <lineage>
        <taxon>Bacteria</taxon>
        <taxon>Bacillati</taxon>
        <taxon>Bacillota</taxon>
        <taxon>Negativicutes</taxon>
        <taxon>Veillonellales</taxon>
        <taxon>Veillonellaceae</taxon>
        <taxon>Veillonella</taxon>
    </lineage>
</organism>
<dbReference type="Proteomes" id="UP000238877">
    <property type="component" value="Unassembled WGS sequence"/>
</dbReference>
<dbReference type="InterPro" id="IPR029044">
    <property type="entry name" value="Nucleotide-diphossugar_trans"/>
</dbReference>
<gene>
    <name evidence="2" type="ORF">VTHSUH11_06785</name>
</gene>
<evidence type="ECO:0000256" key="1">
    <source>
        <dbReference type="SAM" id="Phobius"/>
    </source>
</evidence>
<proteinExistence type="predicted"/>
<keyword evidence="1" id="KW-0812">Transmembrane</keyword>
<reference evidence="2 3" key="1">
    <citation type="submission" date="2018-01" db="EMBL/GenBank/DDBJ databases">
        <title>Draft genome sequences of clinical isolates and type strains of oral Veillonella including Veillonella infantum sp., nov.</title>
        <authorList>
            <person name="Mashima I."/>
            <person name="Liao Y.-C."/>
            <person name="Sabharwal A."/>
            <person name="Haase E.M."/>
            <person name="Nakazawa F."/>
            <person name="Scannapieco F.A."/>
        </authorList>
    </citation>
    <scope>NUCLEOTIDE SEQUENCE [LARGE SCALE GENOMIC DNA]</scope>
    <source>
        <strain evidence="2 3">Y6</strain>
    </source>
</reference>
<sequence>MNKLCLVTYTRKNEVYTTHLDELALELYHIYGNGFKVIIYCEEFFDLPKKPYHIQLIKYHGTKYKKLLHLFSVDQSEYFISIDNDITPNTHDIKSFLEIMIKENYSIGWGKINVSKYSNVWELMVLIDKVLSHNIIRPTLWKLNTGISIPGQFFCLKRSIFDSKLLNTDTYLDDLAIGLYVSKYIDKRYISDKILGSEAPNNTFMGLVLQRWRWGIGYSTLLLSIWDNCSYRRRLLIHGFAYHFLWIIIWFLCYIFFEINIILGLIYLGVISFIISKPKNLVFYSFIYEIVFPIFHIVWGISVINTIIRGRKHNECL</sequence>
<keyword evidence="1" id="KW-1133">Transmembrane helix</keyword>
<comment type="caution">
    <text evidence="2">The sequence shown here is derived from an EMBL/GenBank/DDBJ whole genome shotgun (WGS) entry which is preliminary data.</text>
</comment>
<dbReference type="EMBL" id="PPDF01000012">
    <property type="protein sequence ID" value="PQL24684.1"/>
    <property type="molecule type" value="Genomic_DNA"/>
</dbReference>
<feature type="transmembrane region" description="Helical" evidence="1">
    <location>
        <begin position="242"/>
        <end position="275"/>
    </location>
</feature>
<keyword evidence="1" id="KW-0472">Membrane</keyword>
<evidence type="ECO:0008006" key="4">
    <source>
        <dbReference type="Google" id="ProtNLM"/>
    </source>
</evidence>
<dbReference type="AlphaFoldDB" id="A0A2S7ZNC0"/>
<dbReference type="SUPFAM" id="SSF53448">
    <property type="entry name" value="Nucleotide-diphospho-sugar transferases"/>
    <property type="match status" value="1"/>
</dbReference>